<feature type="region of interest" description="Disordered" evidence="2">
    <location>
        <begin position="190"/>
        <end position="252"/>
    </location>
</feature>
<evidence type="ECO:0000256" key="1">
    <source>
        <dbReference type="SAM" id="Coils"/>
    </source>
</evidence>
<reference evidence="3 4" key="1">
    <citation type="submission" date="2020-08" db="EMBL/GenBank/DDBJ databases">
        <authorList>
            <person name="Newling K."/>
            <person name="Davey J."/>
            <person name="Forrester S."/>
        </authorList>
    </citation>
    <scope>NUCLEOTIDE SEQUENCE [LARGE SCALE GENOMIC DNA]</scope>
    <source>
        <strain evidence="4">Crithidia deanei Carvalho (ATCC PRA-265)</strain>
    </source>
</reference>
<keyword evidence="1" id="KW-0175">Coiled coil</keyword>
<proteinExistence type="predicted"/>
<gene>
    <name evidence="3" type="ORF">ADEAN_000644200</name>
</gene>
<dbReference type="VEuPathDB" id="TriTrypDB:ADEAN_000644200"/>
<evidence type="ECO:0000313" key="4">
    <source>
        <dbReference type="Proteomes" id="UP000515908"/>
    </source>
</evidence>
<organism evidence="3 4">
    <name type="scientific">Angomonas deanei</name>
    <dbReference type="NCBI Taxonomy" id="59799"/>
    <lineage>
        <taxon>Eukaryota</taxon>
        <taxon>Discoba</taxon>
        <taxon>Euglenozoa</taxon>
        <taxon>Kinetoplastea</taxon>
        <taxon>Metakinetoplastina</taxon>
        <taxon>Trypanosomatida</taxon>
        <taxon>Trypanosomatidae</taxon>
        <taxon>Strigomonadinae</taxon>
        <taxon>Angomonas</taxon>
    </lineage>
</organism>
<dbReference type="EMBL" id="LR877156">
    <property type="protein sequence ID" value="CAD2218949.1"/>
    <property type="molecule type" value="Genomic_DNA"/>
</dbReference>
<evidence type="ECO:0000256" key="2">
    <source>
        <dbReference type="SAM" id="MobiDB-lite"/>
    </source>
</evidence>
<sequence>MCLHLQREKEEMAKEIAELHGAIREANDETSALKKEKSTLSKEVNAKISASPTPQPFGGANAGTVALENATQQRDFFKLQYEKTKMALGVANARVEAFEEALSQERGLSSQLEQQLCAALDRITFLEKREASSSEYYANLNSRFIAVSAVLRRVVDPKDRSKTNEAALASPDIKATIDELDTIQENMMQVKSRSVSASPSQAQRSEAPAASPEAAAPVETAKKKAPPAIIEISSGPKKRAAKAPPGAAVPAPPAAAVPLPPTVAVPGPPAVKVPAPPAAAVPKKTAPEVIEISAGPAVSNVPRPPAPPTIQAQIDSLDLKIEKEMAKLSSLVAKNKP</sequence>
<keyword evidence="4" id="KW-1185">Reference proteome</keyword>
<dbReference type="Proteomes" id="UP000515908">
    <property type="component" value="Chromosome 12"/>
</dbReference>
<protein>
    <submittedName>
        <fullName evidence="3">Uncharacterized protein</fullName>
    </submittedName>
</protein>
<feature type="coiled-coil region" evidence="1">
    <location>
        <begin position="5"/>
        <end position="43"/>
    </location>
</feature>
<accession>A0A7G2CHQ8</accession>
<feature type="compositionally biased region" description="Low complexity" evidence="2">
    <location>
        <begin position="196"/>
        <end position="217"/>
    </location>
</feature>
<name>A0A7G2CHQ8_9TRYP</name>
<evidence type="ECO:0000313" key="3">
    <source>
        <dbReference type="EMBL" id="CAD2218949.1"/>
    </source>
</evidence>
<dbReference type="AlphaFoldDB" id="A0A7G2CHQ8"/>